<dbReference type="EMBL" id="JAOPLU010000001">
    <property type="protein sequence ID" value="MDM5130048.1"/>
    <property type="molecule type" value="Genomic_DNA"/>
</dbReference>
<gene>
    <name evidence="1" type="ORF">OB962_03390</name>
</gene>
<proteinExistence type="predicted"/>
<protein>
    <submittedName>
        <fullName evidence="1">Uncharacterized protein</fullName>
    </submittedName>
</protein>
<dbReference type="Proteomes" id="UP001168109">
    <property type="component" value="Unassembled WGS sequence"/>
</dbReference>
<sequence length="55" mass="5894">MTKPHTRDLSAARPRGCASVSSSLRNFNLADLIEVFPFNPVLVEPSLVLLGEGVA</sequence>
<comment type="caution">
    <text evidence="1">The sequence shown here is derived from an EMBL/GenBank/DDBJ whole genome shotgun (WGS) entry which is preliminary data.</text>
</comment>
<keyword evidence="2" id="KW-1185">Reference proteome</keyword>
<name>A0ABT7Q7X9_9GAMM</name>
<accession>A0ABT7Q7X9</accession>
<evidence type="ECO:0000313" key="1">
    <source>
        <dbReference type="EMBL" id="MDM5130048.1"/>
    </source>
</evidence>
<reference evidence="1" key="1">
    <citation type="submission" date="2024-05" db="EMBL/GenBank/DDBJ databases">
        <title>WGS of Aeromonas isolates.</title>
        <authorList>
            <person name="Lee H."/>
        </authorList>
    </citation>
    <scope>NUCLEOTIDE SEQUENCE</scope>
    <source>
        <strain evidence="1">LP308</strain>
    </source>
</reference>
<evidence type="ECO:0000313" key="2">
    <source>
        <dbReference type="Proteomes" id="UP001168109"/>
    </source>
</evidence>
<dbReference type="RefSeq" id="WP_165576254.1">
    <property type="nucleotide sequence ID" value="NZ_JAOPLU010000001.1"/>
</dbReference>
<organism evidence="1 2">
    <name type="scientific">Aeromonas piscicola</name>
    <dbReference type="NCBI Taxonomy" id="600645"/>
    <lineage>
        <taxon>Bacteria</taxon>
        <taxon>Pseudomonadati</taxon>
        <taxon>Pseudomonadota</taxon>
        <taxon>Gammaproteobacteria</taxon>
        <taxon>Aeromonadales</taxon>
        <taxon>Aeromonadaceae</taxon>
        <taxon>Aeromonas</taxon>
    </lineage>
</organism>